<reference evidence="3" key="1">
    <citation type="submission" date="2016-11" db="EMBL/GenBank/DDBJ databases">
        <authorList>
            <person name="Varghese N."/>
            <person name="Submissions S."/>
        </authorList>
    </citation>
    <scope>NUCLEOTIDE SEQUENCE [LARGE SCALE GENOMIC DNA]</scope>
    <source>
        <strain evidence="3">DSM 24786</strain>
    </source>
</reference>
<accession>A0A1K1Q862</accession>
<organism evidence="2 3">
    <name type="scientific">Cellulophaga fucicola</name>
    <dbReference type="NCBI Taxonomy" id="76595"/>
    <lineage>
        <taxon>Bacteria</taxon>
        <taxon>Pseudomonadati</taxon>
        <taxon>Bacteroidota</taxon>
        <taxon>Flavobacteriia</taxon>
        <taxon>Flavobacteriales</taxon>
        <taxon>Flavobacteriaceae</taxon>
        <taxon>Cellulophaga</taxon>
    </lineage>
</organism>
<dbReference type="NCBIfam" id="TIGR04131">
    <property type="entry name" value="Bac_Flav_CTERM"/>
    <property type="match status" value="1"/>
</dbReference>
<feature type="signal peptide" evidence="1">
    <location>
        <begin position="1"/>
        <end position="24"/>
    </location>
</feature>
<feature type="chain" id="PRO_5013018368" evidence="1">
    <location>
        <begin position="25"/>
        <end position="751"/>
    </location>
</feature>
<dbReference type="InterPro" id="IPR013783">
    <property type="entry name" value="Ig-like_fold"/>
</dbReference>
<keyword evidence="3" id="KW-1185">Reference proteome</keyword>
<dbReference type="OrthoDB" id="678019at2"/>
<sequence length="751" mass="80100">MRTTPTTILLVLLLLITCSFTATAQILNAPEPIANPSGSGSSGWTAACGSASFNSYWVNFTWINAPAVNSDNKFILELSDANGNFGSPVALATLDDKNSTSDFNIQFALPTDTRGENYKIRVKSTSPEKVSPTAGPFSMYYVDYNSPILMSQDGNGNIPSGGTIEVCDGTAITMAPHNVPNPETYQYNWYKSGTLLSEKGPSLTTTQAGMYSVQIDYGTICSGSASTDSNIIEVTTGTSLGVALNTPSKTSLCSTDTETLTANISGQGLTYVWYKDNVAITTPTVDDHTYTVNGATAGFEGDYSVEISGTGACLERSAAISITTASNVTLTRDNEANLVILPSKTKTLQVTSSSAAVTYSWYKDGAVITGETSNTITINSAGEYFARITDNGGSCPFTIDSEKTTVVSPVSFNIVIDYTAPYTSCESTSTTLDATTIEAVAADGTKTDVTADLKNEFTYQWKKNSVAVSGQTSNSIALTDITANGDYTLNASIAGYSALDSNTLNVNLLTSETVTIATSTTTFCNPSNPVVISTTTTLAGETFTWYKDGVSYNTTDETLNSTETGTFVLEVLKNGCPLRSNEIVISPLDEDLITLDSSDPVILVEGQTKTITASGGTSYQWLDAANVELSTTASVNLTEEGSYTLIAKIDDCEVINQFTVSYKDTFNVPNVVTPNGDGKNDLWVLPNSYSNNPDATVIIFNSNGEEILNEKSYKNNWPSSSMSFPKQNMVFYYKIIDGKNGQKQGTITIIR</sequence>
<dbReference type="Proteomes" id="UP000183257">
    <property type="component" value="Unassembled WGS sequence"/>
</dbReference>
<evidence type="ECO:0000313" key="3">
    <source>
        <dbReference type="Proteomes" id="UP000183257"/>
    </source>
</evidence>
<name>A0A1K1Q862_9FLAO</name>
<protein>
    <submittedName>
        <fullName evidence="2">Gliding motility-associated C-terminal domain-containing protein</fullName>
    </submittedName>
</protein>
<evidence type="ECO:0000313" key="2">
    <source>
        <dbReference type="EMBL" id="SFW56130.1"/>
    </source>
</evidence>
<dbReference type="Gene3D" id="2.60.40.10">
    <property type="entry name" value="Immunoglobulins"/>
    <property type="match status" value="2"/>
</dbReference>
<dbReference type="AlphaFoldDB" id="A0A1K1Q862"/>
<dbReference type="STRING" id="76595.SAMN05660313_02452"/>
<gene>
    <name evidence="2" type="ORF">SAMN05660313_02452</name>
</gene>
<keyword evidence="1" id="KW-0732">Signal</keyword>
<dbReference type="RefSeq" id="WP_072304083.1">
    <property type="nucleotide sequence ID" value="NZ_FPIY01000003.1"/>
</dbReference>
<proteinExistence type="predicted"/>
<dbReference type="Pfam" id="PF13585">
    <property type="entry name" value="CHU_C"/>
    <property type="match status" value="1"/>
</dbReference>
<evidence type="ECO:0000256" key="1">
    <source>
        <dbReference type="SAM" id="SignalP"/>
    </source>
</evidence>
<dbReference type="InterPro" id="IPR026341">
    <property type="entry name" value="T9SS_type_B"/>
</dbReference>
<dbReference type="EMBL" id="FPIY01000003">
    <property type="protein sequence ID" value="SFW56130.1"/>
    <property type="molecule type" value="Genomic_DNA"/>
</dbReference>